<keyword evidence="1" id="KW-0004">4Fe-4S</keyword>
<dbReference type="Pfam" id="PF13187">
    <property type="entry name" value="Fer4_9"/>
    <property type="match status" value="1"/>
</dbReference>
<dbReference type="PANTHER" id="PTHR43687">
    <property type="entry name" value="ADENYLYLSULFATE REDUCTASE, BETA SUBUNIT"/>
    <property type="match status" value="1"/>
</dbReference>
<evidence type="ECO:0000256" key="2">
    <source>
        <dbReference type="ARBA" id="ARBA00022723"/>
    </source>
</evidence>
<dbReference type="EMBL" id="DRUY01000261">
    <property type="protein sequence ID" value="HHI66449.1"/>
    <property type="molecule type" value="Genomic_DNA"/>
</dbReference>
<dbReference type="InterPro" id="IPR050572">
    <property type="entry name" value="Fe-S_Ferredoxin"/>
</dbReference>
<dbReference type="InterPro" id="IPR017896">
    <property type="entry name" value="4Fe4S_Fe-S-bd"/>
</dbReference>
<dbReference type="GO" id="GO:0046872">
    <property type="term" value="F:metal ion binding"/>
    <property type="evidence" value="ECO:0007669"/>
    <property type="project" value="UniProtKB-KW"/>
</dbReference>
<reference evidence="6" key="1">
    <citation type="journal article" date="2020" name="mSystems">
        <title>Genome- and Community-Level Interaction Insights into Carbon Utilization and Element Cycling Functions of Hydrothermarchaeota in Hydrothermal Sediment.</title>
        <authorList>
            <person name="Zhou Z."/>
            <person name="Liu Y."/>
            <person name="Xu W."/>
            <person name="Pan J."/>
            <person name="Luo Z.H."/>
            <person name="Li M."/>
        </authorList>
    </citation>
    <scope>NUCLEOTIDE SEQUENCE [LARGE SCALE GENOMIC DNA]</scope>
    <source>
        <strain evidence="6">SpSt-1019</strain>
    </source>
</reference>
<dbReference type="AlphaFoldDB" id="A0A7C5PCG6"/>
<comment type="caution">
    <text evidence="6">The sequence shown here is derived from an EMBL/GenBank/DDBJ whole genome shotgun (WGS) entry which is preliminary data.</text>
</comment>
<organism evidence="6">
    <name type="scientific">Thermodesulfobium narugense</name>
    <dbReference type="NCBI Taxonomy" id="184064"/>
    <lineage>
        <taxon>Bacteria</taxon>
        <taxon>Pseudomonadati</taxon>
        <taxon>Thermodesulfobiota</taxon>
        <taxon>Thermodesulfobiia</taxon>
        <taxon>Thermodesulfobiales</taxon>
        <taxon>Thermodesulfobiaceae</taxon>
        <taxon>Thermodesulfobium</taxon>
    </lineage>
</organism>
<dbReference type="PANTHER" id="PTHR43687:SF1">
    <property type="entry name" value="FERREDOXIN III"/>
    <property type="match status" value="1"/>
</dbReference>
<dbReference type="PROSITE" id="PS51379">
    <property type="entry name" value="4FE4S_FER_2"/>
    <property type="match status" value="2"/>
</dbReference>
<gene>
    <name evidence="6" type="ORF">ENL70_07900</name>
</gene>
<accession>A0A7C5PCG6</accession>
<sequence length="68" mass="7658">MIEVYILNVKIDFKAHICVGCESCVLLCPVSAINLVNFKVFFDLGKCKKCRICEQVCPMGAIEFQDKV</sequence>
<feature type="domain" description="4Fe-4S ferredoxin-type" evidence="5">
    <location>
        <begin position="38"/>
        <end position="67"/>
    </location>
</feature>
<protein>
    <submittedName>
        <fullName evidence="6">4Fe-4S dicluster domain-containing protein</fullName>
    </submittedName>
</protein>
<dbReference type="Gene3D" id="3.30.70.20">
    <property type="match status" value="1"/>
</dbReference>
<dbReference type="InterPro" id="IPR017900">
    <property type="entry name" value="4Fe4S_Fe_S_CS"/>
</dbReference>
<dbReference type="SUPFAM" id="SSF54862">
    <property type="entry name" value="4Fe-4S ferredoxins"/>
    <property type="match status" value="1"/>
</dbReference>
<feature type="domain" description="4Fe-4S ferredoxin-type" evidence="5">
    <location>
        <begin position="7"/>
        <end position="37"/>
    </location>
</feature>
<evidence type="ECO:0000256" key="4">
    <source>
        <dbReference type="ARBA" id="ARBA00023014"/>
    </source>
</evidence>
<evidence type="ECO:0000259" key="5">
    <source>
        <dbReference type="PROSITE" id="PS51379"/>
    </source>
</evidence>
<keyword evidence="4" id="KW-0411">Iron-sulfur</keyword>
<keyword evidence="2" id="KW-0479">Metal-binding</keyword>
<dbReference type="GO" id="GO:0051539">
    <property type="term" value="F:4 iron, 4 sulfur cluster binding"/>
    <property type="evidence" value="ECO:0007669"/>
    <property type="project" value="UniProtKB-KW"/>
</dbReference>
<evidence type="ECO:0000313" key="6">
    <source>
        <dbReference type="EMBL" id="HHI66449.1"/>
    </source>
</evidence>
<name>A0A7C5PCG6_9BACT</name>
<evidence type="ECO:0000256" key="1">
    <source>
        <dbReference type="ARBA" id="ARBA00022485"/>
    </source>
</evidence>
<dbReference type="PROSITE" id="PS00198">
    <property type="entry name" value="4FE4S_FER_1"/>
    <property type="match status" value="1"/>
</dbReference>
<evidence type="ECO:0000256" key="3">
    <source>
        <dbReference type="ARBA" id="ARBA00023004"/>
    </source>
</evidence>
<keyword evidence="3" id="KW-0408">Iron</keyword>
<proteinExistence type="predicted"/>